<dbReference type="InterPro" id="IPR044742">
    <property type="entry name" value="DEAD/DEAH_RhlB"/>
</dbReference>
<feature type="domain" description="Helicase ATP-binding" evidence="9">
    <location>
        <begin position="32"/>
        <end position="207"/>
    </location>
</feature>
<comment type="similarity">
    <text evidence="5 7">Belongs to the DEAD box helicase family.</text>
</comment>
<evidence type="ECO:0000256" key="8">
    <source>
        <dbReference type="SAM" id="MobiDB-lite"/>
    </source>
</evidence>
<dbReference type="InterPro" id="IPR027417">
    <property type="entry name" value="P-loop_NTPase"/>
</dbReference>
<feature type="domain" description="Helicase C-terminal" evidence="10">
    <location>
        <begin position="233"/>
        <end position="379"/>
    </location>
</feature>
<dbReference type="InterPro" id="IPR014001">
    <property type="entry name" value="Helicase_ATP-bd"/>
</dbReference>
<organism evidence="12 13">
    <name type="scientific">Balneicella halophila</name>
    <dbReference type="NCBI Taxonomy" id="1537566"/>
    <lineage>
        <taxon>Bacteria</taxon>
        <taxon>Pseudomonadati</taxon>
        <taxon>Bacteroidota</taxon>
        <taxon>Bacteroidia</taxon>
        <taxon>Bacteroidales</taxon>
        <taxon>Balneicellaceae</taxon>
        <taxon>Balneicella</taxon>
    </lineage>
</organism>
<evidence type="ECO:0000256" key="5">
    <source>
        <dbReference type="ARBA" id="ARBA00038437"/>
    </source>
</evidence>
<dbReference type="PROSITE" id="PS51195">
    <property type="entry name" value="Q_MOTIF"/>
    <property type="match status" value="1"/>
</dbReference>
<dbReference type="SMART" id="SM00490">
    <property type="entry name" value="HELICc"/>
    <property type="match status" value="1"/>
</dbReference>
<dbReference type="Pfam" id="PF00271">
    <property type="entry name" value="Helicase_C"/>
    <property type="match status" value="1"/>
</dbReference>
<dbReference type="Pfam" id="PF00270">
    <property type="entry name" value="DEAD"/>
    <property type="match status" value="1"/>
</dbReference>
<sequence>MKFTDLPFNDVLQDALSCMGFETATPVQEEAIPLIIDGHDIIASAQTGTGKTAAFILPVLHKLTQEKSKGGVNTLVLCPTRELAIQIEQEIQAFAYFAGISSIAIYGGDSGNNWEQEKKSLTVGADIVVATPGRLIAHLNMGYVEFSNVKHLILDEADRMLDIGFFDDIIGIIKQLPDERQSMLFSATMPPKIEQLSKKILKNPKRIKIAVSKVAEGVLQAAYLVHNNQKVALVRELLKDKQDEYESVIIFCATKQQVSEVVRELRQMKMSVQGISSNLEQREREEVLLKFKAKNIRILVATDVISRGIDIKDIQLIVNFNVPADAEDYVHRVGRTARAKTTGVALTFINPDDMYRFQKIEKLIDKEIIKLQPPGEIGDGPEWNPNAKPEKKRWKKKK</sequence>
<evidence type="ECO:0000259" key="10">
    <source>
        <dbReference type="PROSITE" id="PS51194"/>
    </source>
</evidence>
<dbReference type="GO" id="GO:0003724">
    <property type="term" value="F:RNA helicase activity"/>
    <property type="evidence" value="ECO:0007669"/>
    <property type="project" value="InterPro"/>
</dbReference>
<dbReference type="InterPro" id="IPR000629">
    <property type="entry name" value="RNA-helicase_DEAD-box_CS"/>
</dbReference>
<dbReference type="PROSITE" id="PS51194">
    <property type="entry name" value="HELICASE_CTER"/>
    <property type="match status" value="1"/>
</dbReference>
<evidence type="ECO:0000256" key="7">
    <source>
        <dbReference type="RuleBase" id="RU000492"/>
    </source>
</evidence>
<evidence type="ECO:0000259" key="11">
    <source>
        <dbReference type="PROSITE" id="PS51195"/>
    </source>
</evidence>
<proteinExistence type="inferred from homology"/>
<dbReference type="Gene3D" id="3.40.50.300">
    <property type="entry name" value="P-loop containing nucleotide triphosphate hydrolases"/>
    <property type="match status" value="2"/>
</dbReference>
<dbReference type="InterPro" id="IPR001650">
    <property type="entry name" value="Helicase_C-like"/>
</dbReference>
<dbReference type="PROSITE" id="PS51192">
    <property type="entry name" value="HELICASE_ATP_BIND_1"/>
    <property type="match status" value="1"/>
</dbReference>
<dbReference type="GO" id="GO:0016787">
    <property type="term" value="F:hydrolase activity"/>
    <property type="evidence" value="ECO:0007669"/>
    <property type="project" value="UniProtKB-KW"/>
</dbReference>
<dbReference type="CDD" id="cd18787">
    <property type="entry name" value="SF2_C_DEAD"/>
    <property type="match status" value="1"/>
</dbReference>
<name>A0A7L4UQE6_BALHA</name>
<dbReference type="AlphaFoldDB" id="A0A7L4UQE6"/>
<dbReference type="InterPro" id="IPR014014">
    <property type="entry name" value="RNA_helicase_DEAD_Q_motif"/>
</dbReference>
<dbReference type="Proteomes" id="UP000251835">
    <property type="component" value="Unassembled WGS sequence"/>
</dbReference>
<keyword evidence="3 7" id="KW-0347">Helicase</keyword>
<evidence type="ECO:0000256" key="2">
    <source>
        <dbReference type="ARBA" id="ARBA00022801"/>
    </source>
</evidence>
<keyword evidence="2 7" id="KW-0378">Hydrolase</keyword>
<dbReference type="InterPro" id="IPR050079">
    <property type="entry name" value="DEAD_box_RNA_helicase"/>
</dbReference>
<comment type="caution">
    <text evidence="12">The sequence shown here is derived from an EMBL/GenBank/DDBJ whole genome shotgun (WGS) entry which is preliminary data.</text>
</comment>
<evidence type="ECO:0000256" key="1">
    <source>
        <dbReference type="ARBA" id="ARBA00022741"/>
    </source>
</evidence>
<dbReference type="GO" id="GO:0005524">
    <property type="term" value="F:ATP binding"/>
    <property type="evidence" value="ECO:0007669"/>
    <property type="project" value="UniProtKB-KW"/>
</dbReference>
<reference evidence="12 13" key="1">
    <citation type="submission" date="2018-05" db="EMBL/GenBank/DDBJ databases">
        <title>Genomic Encyclopedia of Type Strains, Phase IV (KMG-IV): sequencing the most valuable type-strain genomes for metagenomic binning, comparative biology and taxonomic classification.</title>
        <authorList>
            <person name="Goeker M."/>
        </authorList>
    </citation>
    <scope>NUCLEOTIDE SEQUENCE [LARGE SCALE GENOMIC DNA]</scope>
    <source>
        <strain evidence="12 13">DSM 28579</strain>
    </source>
</reference>
<feature type="domain" description="DEAD-box RNA helicase Q" evidence="11">
    <location>
        <begin position="1"/>
        <end position="29"/>
    </location>
</feature>
<feature type="short sequence motif" description="Q motif" evidence="6">
    <location>
        <begin position="1"/>
        <end position="29"/>
    </location>
</feature>
<evidence type="ECO:0000256" key="6">
    <source>
        <dbReference type="PROSITE-ProRule" id="PRU00552"/>
    </source>
</evidence>
<evidence type="ECO:0000313" key="13">
    <source>
        <dbReference type="Proteomes" id="UP000251835"/>
    </source>
</evidence>
<dbReference type="SMART" id="SM00487">
    <property type="entry name" value="DEXDc"/>
    <property type="match status" value="1"/>
</dbReference>
<evidence type="ECO:0000256" key="4">
    <source>
        <dbReference type="ARBA" id="ARBA00022840"/>
    </source>
</evidence>
<dbReference type="RefSeq" id="WP_116496577.1">
    <property type="nucleotide sequence ID" value="NZ_QENZ01000004.1"/>
</dbReference>
<keyword evidence="1 7" id="KW-0547">Nucleotide-binding</keyword>
<dbReference type="PANTHER" id="PTHR47959:SF13">
    <property type="entry name" value="ATP-DEPENDENT RNA HELICASE RHLE"/>
    <property type="match status" value="1"/>
</dbReference>
<dbReference type="OrthoDB" id="9785240at2"/>
<accession>A0A7L4UQE6</accession>
<protein>
    <submittedName>
        <fullName evidence="12">Superfamily II DNA/RNA helicase</fullName>
    </submittedName>
</protein>
<evidence type="ECO:0000313" key="12">
    <source>
        <dbReference type="EMBL" id="PVX51036.1"/>
    </source>
</evidence>
<dbReference type="GO" id="GO:0005829">
    <property type="term" value="C:cytosol"/>
    <property type="evidence" value="ECO:0007669"/>
    <property type="project" value="TreeGrafter"/>
</dbReference>
<gene>
    <name evidence="12" type="ORF">C7377_1369</name>
</gene>
<dbReference type="SUPFAM" id="SSF52540">
    <property type="entry name" value="P-loop containing nucleoside triphosphate hydrolases"/>
    <property type="match status" value="1"/>
</dbReference>
<keyword evidence="4 7" id="KW-0067">ATP-binding</keyword>
<evidence type="ECO:0000259" key="9">
    <source>
        <dbReference type="PROSITE" id="PS51192"/>
    </source>
</evidence>
<dbReference type="PROSITE" id="PS00039">
    <property type="entry name" value="DEAD_ATP_HELICASE"/>
    <property type="match status" value="1"/>
</dbReference>
<dbReference type="CDD" id="cd00268">
    <property type="entry name" value="DEADc"/>
    <property type="match status" value="1"/>
</dbReference>
<dbReference type="GO" id="GO:0003676">
    <property type="term" value="F:nucleic acid binding"/>
    <property type="evidence" value="ECO:0007669"/>
    <property type="project" value="InterPro"/>
</dbReference>
<dbReference type="EMBL" id="QENZ01000004">
    <property type="protein sequence ID" value="PVX51036.1"/>
    <property type="molecule type" value="Genomic_DNA"/>
</dbReference>
<feature type="region of interest" description="Disordered" evidence="8">
    <location>
        <begin position="372"/>
        <end position="398"/>
    </location>
</feature>
<keyword evidence="13" id="KW-1185">Reference proteome</keyword>
<dbReference type="InterPro" id="IPR011545">
    <property type="entry name" value="DEAD/DEAH_box_helicase_dom"/>
</dbReference>
<evidence type="ECO:0000256" key="3">
    <source>
        <dbReference type="ARBA" id="ARBA00022806"/>
    </source>
</evidence>
<dbReference type="PANTHER" id="PTHR47959">
    <property type="entry name" value="ATP-DEPENDENT RNA HELICASE RHLE-RELATED"/>
    <property type="match status" value="1"/>
</dbReference>